<dbReference type="AlphaFoldDB" id="A0A0A2JBT1"/>
<sequence length="77" mass="8785">MPQDTHQPTDHKESFFEKILDHHHHKHGNEGPAAEDKPEGSKGGLRSELKKEEGGFKKYLEEDKQLEEEGQTYGGLM</sequence>
<feature type="compositionally biased region" description="Basic and acidic residues" evidence="1">
    <location>
        <begin position="7"/>
        <end position="20"/>
    </location>
</feature>
<gene>
    <name evidence="2" type="ORF">PEX2_108980</name>
</gene>
<dbReference type="VEuPathDB" id="FungiDB:PEXP_063140"/>
<reference evidence="2 3" key="1">
    <citation type="journal article" date="2015" name="Mol. Plant Microbe Interact.">
        <title>Genome, transcriptome, and functional analyses of Penicillium expansum provide new insights into secondary metabolism and pathogenicity.</title>
        <authorList>
            <person name="Ballester A.R."/>
            <person name="Marcet-Houben M."/>
            <person name="Levin E."/>
            <person name="Sela N."/>
            <person name="Selma-Lazaro C."/>
            <person name="Carmona L."/>
            <person name="Wisniewski M."/>
            <person name="Droby S."/>
            <person name="Gonzalez-Candelas L."/>
            <person name="Gabaldon T."/>
        </authorList>
    </citation>
    <scope>NUCLEOTIDE SEQUENCE [LARGE SCALE GENOMIC DNA]</scope>
    <source>
        <strain evidence="2 3">MD-8</strain>
    </source>
</reference>
<proteinExistence type="predicted"/>
<dbReference type="EMBL" id="JQFZ01000269">
    <property type="protein sequence ID" value="KGO52246.1"/>
    <property type="molecule type" value="Genomic_DNA"/>
</dbReference>
<evidence type="ECO:0000256" key="1">
    <source>
        <dbReference type="SAM" id="MobiDB-lite"/>
    </source>
</evidence>
<accession>A0A0A2JBT1</accession>
<comment type="caution">
    <text evidence="2">The sequence shown here is derived from an EMBL/GenBank/DDBJ whole genome shotgun (WGS) entry which is preliminary data.</text>
</comment>
<name>A0A0A2JBT1_PENEN</name>
<dbReference type="Proteomes" id="UP000030143">
    <property type="component" value="Unassembled WGS sequence"/>
</dbReference>
<dbReference type="RefSeq" id="XP_016595007.1">
    <property type="nucleotide sequence ID" value="XM_016748165.1"/>
</dbReference>
<dbReference type="HOGENOM" id="CLU_2671848_0_0_1"/>
<feature type="region of interest" description="Disordered" evidence="1">
    <location>
        <begin position="1"/>
        <end position="77"/>
    </location>
</feature>
<organism evidence="2 3">
    <name type="scientific">Penicillium expansum</name>
    <name type="common">Blue mold rot fungus</name>
    <dbReference type="NCBI Taxonomy" id="27334"/>
    <lineage>
        <taxon>Eukaryota</taxon>
        <taxon>Fungi</taxon>
        <taxon>Dikarya</taxon>
        <taxon>Ascomycota</taxon>
        <taxon>Pezizomycotina</taxon>
        <taxon>Eurotiomycetes</taxon>
        <taxon>Eurotiomycetidae</taxon>
        <taxon>Eurotiales</taxon>
        <taxon>Aspergillaceae</taxon>
        <taxon>Penicillium</taxon>
    </lineage>
</organism>
<keyword evidence="3" id="KW-1185">Reference proteome</keyword>
<protein>
    <submittedName>
        <fullName evidence="2">Uncharacterized protein</fullName>
    </submittedName>
</protein>
<evidence type="ECO:0000313" key="3">
    <source>
        <dbReference type="Proteomes" id="UP000030143"/>
    </source>
</evidence>
<feature type="compositionally biased region" description="Basic and acidic residues" evidence="1">
    <location>
        <begin position="34"/>
        <end position="63"/>
    </location>
</feature>
<evidence type="ECO:0000313" key="2">
    <source>
        <dbReference type="EMBL" id="KGO52246.1"/>
    </source>
</evidence>
<dbReference type="GeneID" id="27683586"/>